<evidence type="ECO:0000259" key="11">
    <source>
        <dbReference type="PROSITE" id="PS50011"/>
    </source>
</evidence>
<sequence length="333" mass="37309">MQVGQLLGGRYQIESSLGKGGFGETYLARDIHLPDYPHRIVKQLKPSSTQPRVLKVAQDWFDREAQTLYKLGEHSQIPQLFALFQENQEFYLVQEYIEGHDLTDEICPQNGIPLKEPQVTQLLREILEVLKVVHQQGIIHRDLKPSNIRRSTRDGKIVLIDFGTVKDIGEETTVAQGNFTLPIGTRGYTPHEQWKGCPNFASDIYAVGMLAIQGLTGLPPDKLRINPNTLEVIWADQVSVSPQLAEVLNKMVAFDCRKRYQNATEALAALSGKKQSNAISGAISSLNSRSVWVIYVSVLVTVISGLLLGMVVHDFLNPSRPHLPPSPIRERTW</sequence>
<comment type="caution">
    <text evidence="12">The sequence shown here is derived from an EMBL/GenBank/DDBJ whole genome shotgun (WGS) entry which is preliminary data.</text>
</comment>
<organism evidence="12 13">
    <name type="scientific">Limnospira platensis NIES-46</name>
    <dbReference type="NCBI Taxonomy" id="1236695"/>
    <lineage>
        <taxon>Bacteria</taxon>
        <taxon>Bacillati</taxon>
        <taxon>Cyanobacteriota</taxon>
        <taxon>Cyanophyceae</taxon>
        <taxon>Oscillatoriophycideae</taxon>
        <taxon>Oscillatoriales</taxon>
        <taxon>Sirenicapillariaceae</taxon>
        <taxon>Limnospira</taxon>
    </lineage>
</organism>
<dbReference type="CDD" id="cd14014">
    <property type="entry name" value="STKc_PknB_like"/>
    <property type="match status" value="1"/>
</dbReference>
<keyword evidence="10" id="KW-0812">Transmembrane</keyword>
<name>A0A5M3T4X6_LIMPL</name>
<comment type="catalytic activity">
    <reaction evidence="8">
        <text>L-seryl-[protein] + ATP = O-phospho-L-seryl-[protein] + ADP + H(+)</text>
        <dbReference type="Rhea" id="RHEA:17989"/>
        <dbReference type="Rhea" id="RHEA-COMP:9863"/>
        <dbReference type="Rhea" id="RHEA-COMP:11604"/>
        <dbReference type="ChEBI" id="CHEBI:15378"/>
        <dbReference type="ChEBI" id="CHEBI:29999"/>
        <dbReference type="ChEBI" id="CHEBI:30616"/>
        <dbReference type="ChEBI" id="CHEBI:83421"/>
        <dbReference type="ChEBI" id="CHEBI:456216"/>
        <dbReference type="EC" id="2.7.11.1"/>
    </reaction>
</comment>
<feature type="binding site" evidence="9">
    <location>
        <position position="42"/>
    </location>
    <ligand>
        <name>ATP</name>
        <dbReference type="ChEBI" id="CHEBI:30616"/>
    </ligand>
</feature>
<dbReference type="PANTHER" id="PTHR24363:SF0">
    <property type="entry name" value="SERINE_THREONINE KINASE LIKE DOMAIN CONTAINING 1"/>
    <property type="match status" value="1"/>
</dbReference>
<evidence type="ECO:0000256" key="10">
    <source>
        <dbReference type="SAM" id="Phobius"/>
    </source>
</evidence>
<dbReference type="RefSeq" id="WP_014277063.1">
    <property type="nucleotide sequence ID" value="NZ_BIMW01000050.1"/>
</dbReference>
<keyword evidence="5 12" id="KW-0418">Kinase</keyword>
<evidence type="ECO:0000313" key="12">
    <source>
        <dbReference type="EMBL" id="GCE92901.1"/>
    </source>
</evidence>
<dbReference type="Proteomes" id="UP000326169">
    <property type="component" value="Unassembled WGS sequence"/>
</dbReference>
<reference evidence="12 13" key="1">
    <citation type="journal article" date="2019" name="J Genomics">
        <title>The Draft Genome of a Hydrogen-producing Cyanobacterium, Arthrospira platensis NIES-46.</title>
        <authorList>
            <person name="Suzuki S."/>
            <person name="Yamaguchi H."/>
            <person name="Kawachi M."/>
        </authorList>
    </citation>
    <scope>NUCLEOTIDE SEQUENCE [LARGE SCALE GENOMIC DNA]</scope>
    <source>
        <strain evidence="12 13">NIES-46</strain>
    </source>
</reference>
<keyword evidence="10" id="KW-0472">Membrane</keyword>
<dbReference type="Gene3D" id="3.30.200.20">
    <property type="entry name" value="Phosphorylase Kinase, domain 1"/>
    <property type="match status" value="1"/>
</dbReference>
<dbReference type="GeneID" id="301681854"/>
<dbReference type="GO" id="GO:0004674">
    <property type="term" value="F:protein serine/threonine kinase activity"/>
    <property type="evidence" value="ECO:0007669"/>
    <property type="project" value="UniProtKB-KW"/>
</dbReference>
<keyword evidence="6 9" id="KW-0067">ATP-binding</keyword>
<dbReference type="PROSITE" id="PS00107">
    <property type="entry name" value="PROTEIN_KINASE_ATP"/>
    <property type="match status" value="1"/>
</dbReference>
<evidence type="ECO:0000256" key="7">
    <source>
        <dbReference type="ARBA" id="ARBA00047899"/>
    </source>
</evidence>
<dbReference type="EMBL" id="BIMW01000050">
    <property type="protein sequence ID" value="GCE92901.1"/>
    <property type="molecule type" value="Genomic_DNA"/>
</dbReference>
<dbReference type="SMART" id="SM00220">
    <property type="entry name" value="S_TKc"/>
    <property type="match status" value="1"/>
</dbReference>
<accession>A0A5M3T4X6</accession>
<evidence type="ECO:0000256" key="6">
    <source>
        <dbReference type="ARBA" id="ARBA00022840"/>
    </source>
</evidence>
<evidence type="ECO:0000256" key="8">
    <source>
        <dbReference type="ARBA" id="ARBA00048679"/>
    </source>
</evidence>
<keyword evidence="2 12" id="KW-0723">Serine/threonine-protein kinase</keyword>
<evidence type="ECO:0000256" key="2">
    <source>
        <dbReference type="ARBA" id="ARBA00022527"/>
    </source>
</evidence>
<dbReference type="SUPFAM" id="SSF56112">
    <property type="entry name" value="Protein kinase-like (PK-like)"/>
    <property type="match status" value="1"/>
</dbReference>
<keyword evidence="13" id="KW-1185">Reference proteome</keyword>
<dbReference type="EC" id="2.7.11.1" evidence="1"/>
<dbReference type="InterPro" id="IPR011009">
    <property type="entry name" value="Kinase-like_dom_sf"/>
</dbReference>
<dbReference type="InterPro" id="IPR017441">
    <property type="entry name" value="Protein_kinase_ATP_BS"/>
</dbReference>
<gene>
    <name evidence="12" type="ORF">NIES46_09450</name>
</gene>
<feature type="transmembrane region" description="Helical" evidence="10">
    <location>
        <begin position="292"/>
        <end position="312"/>
    </location>
</feature>
<dbReference type="PROSITE" id="PS50011">
    <property type="entry name" value="PROTEIN_KINASE_DOM"/>
    <property type="match status" value="1"/>
</dbReference>
<evidence type="ECO:0000256" key="4">
    <source>
        <dbReference type="ARBA" id="ARBA00022741"/>
    </source>
</evidence>
<protein>
    <recommendedName>
        <fullName evidence="1">non-specific serine/threonine protein kinase</fullName>
        <ecNumber evidence="1">2.7.11.1</ecNumber>
    </recommendedName>
</protein>
<proteinExistence type="predicted"/>
<keyword evidence="3" id="KW-0808">Transferase</keyword>
<dbReference type="Pfam" id="PF00069">
    <property type="entry name" value="Pkinase"/>
    <property type="match status" value="1"/>
</dbReference>
<dbReference type="PANTHER" id="PTHR24363">
    <property type="entry name" value="SERINE/THREONINE PROTEIN KINASE"/>
    <property type="match status" value="1"/>
</dbReference>
<feature type="domain" description="Protein kinase" evidence="11">
    <location>
        <begin position="11"/>
        <end position="270"/>
    </location>
</feature>
<evidence type="ECO:0000256" key="9">
    <source>
        <dbReference type="PROSITE-ProRule" id="PRU10141"/>
    </source>
</evidence>
<keyword evidence="4 9" id="KW-0547">Nucleotide-binding</keyword>
<evidence type="ECO:0000256" key="5">
    <source>
        <dbReference type="ARBA" id="ARBA00022777"/>
    </source>
</evidence>
<evidence type="ECO:0000313" key="13">
    <source>
        <dbReference type="Proteomes" id="UP000326169"/>
    </source>
</evidence>
<comment type="catalytic activity">
    <reaction evidence="7">
        <text>L-threonyl-[protein] + ATP = O-phospho-L-threonyl-[protein] + ADP + H(+)</text>
        <dbReference type="Rhea" id="RHEA:46608"/>
        <dbReference type="Rhea" id="RHEA-COMP:11060"/>
        <dbReference type="Rhea" id="RHEA-COMP:11605"/>
        <dbReference type="ChEBI" id="CHEBI:15378"/>
        <dbReference type="ChEBI" id="CHEBI:30013"/>
        <dbReference type="ChEBI" id="CHEBI:30616"/>
        <dbReference type="ChEBI" id="CHEBI:61977"/>
        <dbReference type="ChEBI" id="CHEBI:456216"/>
        <dbReference type="EC" id="2.7.11.1"/>
    </reaction>
</comment>
<dbReference type="Gene3D" id="1.10.510.10">
    <property type="entry name" value="Transferase(Phosphotransferase) domain 1"/>
    <property type="match status" value="1"/>
</dbReference>
<keyword evidence="10" id="KW-1133">Transmembrane helix</keyword>
<dbReference type="InterPro" id="IPR000719">
    <property type="entry name" value="Prot_kinase_dom"/>
</dbReference>
<evidence type="ECO:0000256" key="1">
    <source>
        <dbReference type="ARBA" id="ARBA00012513"/>
    </source>
</evidence>
<evidence type="ECO:0000256" key="3">
    <source>
        <dbReference type="ARBA" id="ARBA00022679"/>
    </source>
</evidence>